<name>A0ABS1M6K8_9NOCA</name>
<feature type="transmembrane region" description="Helical" evidence="7">
    <location>
        <begin position="131"/>
        <end position="151"/>
    </location>
</feature>
<evidence type="ECO:0000256" key="5">
    <source>
        <dbReference type="ARBA" id="ARBA00022989"/>
    </source>
</evidence>
<dbReference type="InterPro" id="IPR035906">
    <property type="entry name" value="MetI-like_sf"/>
</dbReference>
<evidence type="ECO:0000313" key="10">
    <source>
        <dbReference type="EMBL" id="MBL1074768.1"/>
    </source>
</evidence>
<dbReference type="Pfam" id="PF19300">
    <property type="entry name" value="BPD_transp_1_N"/>
    <property type="match status" value="1"/>
</dbReference>
<comment type="caution">
    <text evidence="10">The sequence shown here is derived from an EMBL/GenBank/DDBJ whole genome shotgun (WGS) entry which is preliminary data.</text>
</comment>
<accession>A0ABS1M6K8</accession>
<dbReference type="SUPFAM" id="SSF161098">
    <property type="entry name" value="MetI-like"/>
    <property type="match status" value="1"/>
</dbReference>
<keyword evidence="5 7" id="KW-1133">Transmembrane helix</keyword>
<feature type="transmembrane region" description="Helical" evidence="7">
    <location>
        <begin position="313"/>
        <end position="339"/>
    </location>
</feature>
<comment type="similarity">
    <text evidence="7">Belongs to the binding-protein-dependent transport system permease family.</text>
</comment>
<evidence type="ECO:0000259" key="9">
    <source>
        <dbReference type="PROSITE" id="PS50928"/>
    </source>
</evidence>
<evidence type="ECO:0000256" key="7">
    <source>
        <dbReference type="RuleBase" id="RU363032"/>
    </source>
</evidence>
<keyword evidence="11" id="KW-1185">Reference proteome</keyword>
<dbReference type="EMBL" id="JAERRJ010000003">
    <property type="protein sequence ID" value="MBL1074768.1"/>
    <property type="molecule type" value="Genomic_DNA"/>
</dbReference>
<proteinExistence type="inferred from homology"/>
<dbReference type="Gene3D" id="1.10.3720.10">
    <property type="entry name" value="MetI-like"/>
    <property type="match status" value="1"/>
</dbReference>
<evidence type="ECO:0000256" key="8">
    <source>
        <dbReference type="SAM" id="MobiDB-lite"/>
    </source>
</evidence>
<organism evidence="10 11">
    <name type="scientific">Nocardia acididurans</name>
    <dbReference type="NCBI Taxonomy" id="2802282"/>
    <lineage>
        <taxon>Bacteria</taxon>
        <taxon>Bacillati</taxon>
        <taxon>Actinomycetota</taxon>
        <taxon>Actinomycetes</taxon>
        <taxon>Mycobacteriales</taxon>
        <taxon>Nocardiaceae</taxon>
        <taxon>Nocardia</taxon>
    </lineage>
</organism>
<keyword evidence="6 7" id="KW-0472">Membrane</keyword>
<keyword evidence="3" id="KW-1003">Cell membrane</keyword>
<feature type="transmembrane region" description="Helical" evidence="7">
    <location>
        <begin position="275"/>
        <end position="293"/>
    </location>
</feature>
<feature type="transmembrane region" description="Helical" evidence="7">
    <location>
        <begin position="163"/>
        <end position="187"/>
    </location>
</feature>
<evidence type="ECO:0000256" key="4">
    <source>
        <dbReference type="ARBA" id="ARBA00022692"/>
    </source>
</evidence>
<feature type="transmembrane region" description="Helical" evidence="7">
    <location>
        <begin position="207"/>
        <end position="225"/>
    </location>
</feature>
<gene>
    <name evidence="10" type="ORF">JK358_10200</name>
</gene>
<protein>
    <submittedName>
        <fullName evidence="10">ABC transporter permease</fullName>
    </submittedName>
</protein>
<dbReference type="Pfam" id="PF00528">
    <property type="entry name" value="BPD_transp_1"/>
    <property type="match status" value="1"/>
</dbReference>
<evidence type="ECO:0000313" key="11">
    <source>
        <dbReference type="Proteomes" id="UP000602198"/>
    </source>
</evidence>
<keyword evidence="4 7" id="KW-0812">Transmembrane</keyword>
<feature type="region of interest" description="Disordered" evidence="8">
    <location>
        <begin position="1"/>
        <end position="22"/>
    </location>
</feature>
<evidence type="ECO:0000256" key="3">
    <source>
        <dbReference type="ARBA" id="ARBA00022475"/>
    </source>
</evidence>
<dbReference type="PANTHER" id="PTHR43163:SF3">
    <property type="entry name" value="PEPTIDE ABC TRANSPORTER PERMEASE PROTEIN"/>
    <property type="match status" value="1"/>
</dbReference>
<dbReference type="PROSITE" id="PS50928">
    <property type="entry name" value="ABC_TM1"/>
    <property type="match status" value="1"/>
</dbReference>
<comment type="subcellular location">
    <subcellularLocation>
        <location evidence="1 7">Cell membrane</location>
        <topology evidence="1 7">Multi-pass membrane protein</topology>
    </subcellularLocation>
</comment>
<dbReference type="PANTHER" id="PTHR43163">
    <property type="entry name" value="DIPEPTIDE TRANSPORT SYSTEM PERMEASE PROTEIN DPPB-RELATED"/>
    <property type="match status" value="1"/>
</dbReference>
<keyword evidence="2 7" id="KW-0813">Transport</keyword>
<feature type="domain" description="ABC transmembrane type-1" evidence="9">
    <location>
        <begin position="127"/>
        <end position="332"/>
    </location>
</feature>
<evidence type="ECO:0000256" key="2">
    <source>
        <dbReference type="ARBA" id="ARBA00022448"/>
    </source>
</evidence>
<dbReference type="InterPro" id="IPR045621">
    <property type="entry name" value="BPD_transp_1_N"/>
</dbReference>
<reference evidence="10 11" key="1">
    <citation type="submission" date="2021-01" db="EMBL/GenBank/DDBJ databases">
        <title>WGS of actinomycetes isolated from Thailand.</title>
        <authorList>
            <person name="Thawai C."/>
        </authorList>
    </citation>
    <scope>NUCLEOTIDE SEQUENCE [LARGE SCALE GENOMIC DNA]</scope>
    <source>
        <strain evidence="10 11">LPG 2</strain>
    </source>
</reference>
<dbReference type="Proteomes" id="UP000602198">
    <property type="component" value="Unassembled WGS sequence"/>
</dbReference>
<sequence>MWAASATGCPVPTTGPITRPPGWPRGSTVIGYIVRRIGGGIAVLVAVALMVFVLFESLDSDAATVMLSRTGGGDPTPEQLAALRAELGLDRPAPIRFAEWMFGFLHGDFGDSLLSGRPVGEVLLGRAGNSVTLAAITAALLIPVALVLGLVAGARAGSRTDRVISTVALAAESVPSFVFGVLLVATVALSLRLLPAVSLLPTGAGPWSRPEILVLPVACLVIGLAPHPVRMVRAQTAEVISSAYIRTARLNGVGGVRLLVRHIAPNAVSASIHPLAGSVVGLIGGVAVVETLFSYPGLSQELLRAIEARDFPFVQSAAVLMAAVGIGVYLVADLLAMLVSPATRLLFTKGRI</sequence>
<feature type="transmembrane region" description="Helical" evidence="7">
    <location>
        <begin position="33"/>
        <end position="55"/>
    </location>
</feature>
<evidence type="ECO:0000256" key="1">
    <source>
        <dbReference type="ARBA" id="ARBA00004651"/>
    </source>
</evidence>
<dbReference type="CDD" id="cd06261">
    <property type="entry name" value="TM_PBP2"/>
    <property type="match status" value="1"/>
</dbReference>
<evidence type="ECO:0000256" key="6">
    <source>
        <dbReference type="ARBA" id="ARBA00023136"/>
    </source>
</evidence>
<dbReference type="InterPro" id="IPR000515">
    <property type="entry name" value="MetI-like"/>
</dbReference>